<gene>
    <name evidence="2" type="ORF">T190423A01A_30392</name>
</gene>
<dbReference type="InterPro" id="IPR005835">
    <property type="entry name" value="NTP_transferase_dom"/>
</dbReference>
<dbReference type="Gene3D" id="3.90.550.10">
    <property type="entry name" value="Spore Coat Polysaccharide Biosynthesis Protein SpsA, Chain A"/>
    <property type="match status" value="1"/>
</dbReference>
<reference evidence="2 3" key="1">
    <citation type="submission" date="2024-05" db="EMBL/GenBank/DDBJ databases">
        <authorList>
            <person name="Duchaud E."/>
        </authorList>
    </citation>
    <scope>NUCLEOTIDE SEQUENCE [LARGE SCALE GENOMIC DNA]</scope>
    <source>
        <strain evidence="2">Ena-SAMPLE-TAB-13-05-2024-13:56:06:370-140308</strain>
    </source>
</reference>
<keyword evidence="3" id="KW-1185">Reference proteome</keyword>
<protein>
    <submittedName>
        <fullName evidence="2">NTP_transferase domain-containing protein</fullName>
    </submittedName>
</protein>
<proteinExistence type="predicted"/>
<name>A0ABP1EY45_9FLAO</name>
<comment type="caution">
    <text evidence="2">The sequence shown here is derived from an EMBL/GenBank/DDBJ whole genome shotgun (WGS) entry which is preliminary data.</text>
</comment>
<organism evidence="2 3">
    <name type="scientific">Tenacibaculum polynesiense</name>
    <dbReference type="NCBI Taxonomy" id="3137857"/>
    <lineage>
        <taxon>Bacteria</taxon>
        <taxon>Pseudomonadati</taxon>
        <taxon>Bacteroidota</taxon>
        <taxon>Flavobacteriia</taxon>
        <taxon>Flavobacteriales</taxon>
        <taxon>Flavobacteriaceae</taxon>
        <taxon>Tenacibaculum</taxon>
    </lineage>
</organism>
<accession>A0ABP1EY45</accession>
<evidence type="ECO:0000313" key="3">
    <source>
        <dbReference type="Proteomes" id="UP001497527"/>
    </source>
</evidence>
<dbReference type="RefSeq" id="WP_348717405.1">
    <property type="nucleotide sequence ID" value="NZ_CAXJIO010000012.1"/>
</dbReference>
<dbReference type="InterPro" id="IPR029044">
    <property type="entry name" value="Nucleotide-diphossugar_trans"/>
</dbReference>
<dbReference type="EMBL" id="CAXJIO010000012">
    <property type="protein sequence ID" value="CAL2103278.1"/>
    <property type="molecule type" value="Genomic_DNA"/>
</dbReference>
<dbReference type="Pfam" id="PF00483">
    <property type="entry name" value="NTP_transferase"/>
    <property type="match status" value="1"/>
</dbReference>
<dbReference type="Proteomes" id="UP001497527">
    <property type="component" value="Unassembled WGS sequence"/>
</dbReference>
<evidence type="ECO:0000259" key="1">
    <source>
        <dbReference type="Pfam" id="PF00483"/>
    </source>
</evidence>
<dbReference type="SUPFAM" id="SSF53448">
    <property type="entry name" value="Nucleotide-diphospho-sugar transferases"/>
    <property type="match status" value="1"/>
</dbReference>
<feature type="domain" description="Nucleotidyl transferase" evidence="1">
    <location>
        <begin position="4"/>
        <end position="233"/>
    </location>
</feature>
<evidence type="ECO:0000313" key="2">
    <source>
        <dbReference type="EMBL" id="CAL2103278.1"/>
    </source>
</evidence>
<sequence>MILVILAAGLGSRYGGLKQIDAISSQNEAIIDFSIYDAIQNGFKKVVFVVRGEILNILKTSFKSKLKHLIDIEFVCQETTDIPEEFKNNNRIKPWGTAHALLVSKKVIDSNFCVINADDFYGQESFAKMAAFLKSTNPTTTQYAMMGYQIQNTLSKNGSVSRGECTIDNEGNLKSIIERSQISTKHNRIVYVENNLKKDMKKNTLVSMNYWGFTPKIFEELDQLFYGFLKQHYLTEKEEFYLPSAINFLLNENKASVKVLETASDWMGVTYKEDKPQVVSKIIHYKKQGIYPENLWN</sequence>